<organism evidence="7 8">
    <name type="scientific">Haloplasma contractile SSD-17B</name>
    <dbReference type="NCBI Taxonomy" id="1033810"/>
    <lineage>
        <taxon>Bacteria</taxon>
        <taxon>Bacillati</taxon>
        <taxon>Mycoplasmatota</taxon>
        <taxon>Mollicutes</taxon>
        <taxon>Haloplasmatales</taxon>
        <taxon>Haloplasmataceae</taxon>
        <taxon>Haloplasma</taxon>
    </lineage>
</organism>
<keyword evidence="5" id="KW-0029">Amino-acid transport</keyword>
<comment type="caution">
    <text evidence="7">The sequence shown here is derived from an EMBL/GenBank/DDBJ whole genome shotgun (WGS) entry which is preliminary data.</text>
</comment>
<dbReference type="SMART" id="SM00382">
    <property type="entry name" value="AAA"/>
    <property type="match status" value="1"/>
</dbReference>
<dbReference type="InterPro" id="IPR017871">
    <property type="entry name" value="ABC_transporter-like_CS"/>
</dbReference>
<sequence>MDILKVTDVDVSYGAIHALKNVNITVKENSITTILGSNGGGKSTLLKSISRLLPLNNGSIEFEDKDITKLSPEKVTQMGIIHVPEGRQIFGDITVYENLMIGAFTVKKGMVSLENIHQDAMTPRIKKLIETNKTSEEEVLLTRKEIIHNNLMRVYDYFPVLKERKDQVAMSLSGGEQQMLAIGRALMGTPKLLILDEPSLGLAPLIVKNIFNILKQLRNDGITILIVEQNALQTLKIADYAYVIRIGDIIKQGKASDMINDPELLEAYLGK</sequence>
<dbReference type="GO" id="GO:0015807">
    <property type="term" value="P:L-amino acid transport"/>
    <property type="evidence" value="ECO:0007669"/>
    <property type="project" value="TreeGrafter"/>
</dbReference>
<dbReference type="PANTHER" id="PTHR43820">
    <property type="entry name" value="HIGH-AFFINITY BRANCHED-CHAIN AMINO ACID TRANSPORT ATP-BINDING PROTEIN LIVF"/>
    <property type="match status" value="1"/>
</dbReference>
<evidence type="ECO:0000256" key="1">
    <source>
        <dbReference type="ARBA" id="ARBA00005417"/>
    </source>
</evidence>
<evidence type="ECO:0000256" key="2">
    <source>
        <dbReference type="ARBA" id="ARBA00022448"/>
    </source>
</evidence>
<reference evidence="7 8" key="1">
    <citation type="journal article" date="2011" name="J. Bacteriol.">
        <title>Genome sequence of Haloplasma contractile, an unusual contractile bacterium from a deep-sea anoxic brine lake.</title>
        <authorList>
            <person name="Antunes A."/>
            <person name="Alam I."/>
            <person name="El Dorry H."/>
            <person name="Siam R."/>
            <person name="Robertson A."/>
            <person name="Bajic V.B."/>
            <person name="Stingl U."/>
        </authorList>
    </citation>
    <scope>NUCLEOTIDE SEQUENCE [LARGE SCALE GENOMIC DNA]</scope>
    <source>
        <strain evidence="7 8">SSD-17B</strain>
    </source>
</reference>
<keyword evidence="4 7" id="KW-0067">ATP-binding</keyword>
<dbReference type="OrthoDB" id="9776369at2"/>
<protein>
    <submittedName>
        <fullName evidence="7">ABC transporter ATP-binding protein</fullName>
    </submittedName>
</protein>
<name>U2E9J2_9MOLU</name>
<gene>
    <name evidence="7" type="ORF">HLPCO_002052</name>
</gene>
<evidence type="ECO:0000313" key="8">
    <source>
        <dbReference type="Proteomes" id="UP000005707"/>
    </source>
</evidence>
<dbReference type="InterPro" id="IPR003439">
    <property type="entry name" value="ABC_transporter-like_ATP-bd"/>
</dbReference>
<dbReference type="InterPro" id="IPR027417">
    <property type="entry name" value="P-loop_NTPase"/>
</dbReference>
<dbReference type="InterPro" id="IPR052156">
    <property type="entry name" value="BCAA_Transport_ATP-bd_LivF"/>
</dbReference>
<dbReference type="RefSeq" id="WP_008824565.1">
    <property type="nucleotide sequence ID" value="NZ_AFNU02000007.1"/>
</dbReference>
<dbReference type="GO" id="GO:0015658">
    <property type="term" value="F:branched-chain amino acid transmembrane transporter activity"/>
    <property type="evidence" value="ECO:0007669"/>
    <property type="project" value="TreeGrafter"/>
</dbReference>
<evidence type="ECO:0000313" key="7">
    <source>
        <dbReference type="EMBL" id="ERJ11813.1"/>
    </source>
</evidence>
<comment type="similarity">
    <text evidence="1">Belongs to the ABC transporter superfamily.</text>
</comment>
<dbReference type="InParanoid" id="U2E9J2"/>
<dbReference type="SUPFAM" id="SSF52540">
    <property type="entry name" value="P-loop containing nucleoside triphosphate hydrolases"/>
    <property type="match status" value="1"/>
</dbReference>
<dbReference type="GO" id="GO:0016887">
    <property type="term" value="F:ATP hydrolysis activity"/>
    <property type="evidence" value="ECO:0007669"/>
    <property type="project" value="InterPro"/>
</dbReference>
<dbReference type="Proteomes" id="UP000005707">
    <property type="component" value="Unassembled WGS sequence"/>
</dbReference>
<evidence type="ECO:0000256" key="3">
    <source>
        <dbReference type="ARBA" id="ARBA00022741"/>
    </source>
</evidence>
<dbReference type="Pfam" id="PF00005">
    <property type="entry name" value="ABC_tran"/>
    <property type="match status" value="1"/>
</dbReference>
<dbReference type="InterPro" id="IPR003593">
    <property type="entry name" value="AAA+_ATPase"/>
</dbReference>
<dbReference type="PANTHER" id="PTHR43820:SF4">
    <property type="entry name" value="HIGH-AFFINITY BRANCHED-CHAIN AMINO ACID TRANSPORT ATP-BINDING PROTEIN LIVF"/>
    <property type="match status" value="1"/>
</dbReference>
<feature type="domain" description="ABC transporter" evidence="6">
    <location>
        <begin position="4"/>
        <end position="271"/>
    </location>
</feature>
<evidence type="ECO:0000256" key="4">
    <source>
        <dbReference type="ARBA" id="ARBA00022840"/>
    </source>
</evidence>
<evidence type="ECO:0000256" key="5">
    <source>
        <dbReference type="ARBA" id="ARBA00022970"/>
    </source>
</evidence>
<proteinExistence type="inferred from homology"/>
<dbReference type="STRING" id="1033810.HLPCO_002052"/>
<dbReference type="CDD" id="cd03224">
    <property type="entry name" value="ABC_TM1139_LivF_branched"/>
    <property type="match status" value="1"/>
</dbReference>
<dbReference type="AlphaFoldDB" id="U2E9J2"/>
<reference evidence="7 8" key="2">
    <citation type="journal article" date="2013" name="PLoS ONE">
        <title>INDIGO - INtegrated Data Warehouse of MIcrobial GenOmes with Examples from the Red Sea Extremophiles.</title>
        <authorList>
            <person name="Alam I."/>
            <person name="Antunes A."/>
            <person name="Kamau A.A."/>
            <person name="Ba Alawi W."/>
            <person name="Kalkatawi M."/>
            <person name="Stingl U."/>
            <person name="Bajic V.B."/>
        </authorList>
    </citation>
    <scope>NUCLEOTIDE SEQUENCE [LARGE SCALE GENOMIC DNA]</scope>
    <source>
        <strain evidence="7 8">SSD-17B</strain>
    </source>
</reference>
<dbReference type="GO" id="GO:0005524">
    <property type="term" value="F:ATP binding"/>
    <property type="evidence" value="ECO:0007669"/>
    <property type="project" value="UniProtKB-KW"/>
</dbReference>
<dbReference type="eggNOG" id="COG0410">
    <property type="taxonomic scope" value="Bacteria"/>
</dbReference>
<evidence type="ECO:0000259" key="6">
    <source>
        <dbReference type="PROSITE" id="PS50893"/>
    </source>
</evidence>
<accession>U2E9J2</accession>
<dbReference type="EMBL" id="AFNU02000007">
    <property type="protein sequence ID" value="ERJ11813.1"/>
    <property type="molecule type" value="Genomic_DNA"/>
</dbReference>
<keyword evidence="2" id="KW-0813">Transport</keyword>
<dbReference type="PROSITE" id="PS00211">
    <property type="entry name" value="ABC_TRANSPORTER_1"/>
    <property type="match status" value="1"/>
</dbReference>
<dbReference type="Gene3D" id="3.40.50.300">
    <property type="entry name" value="P-loop containing nucleotide triphosphate hydrolases"/>
    <property type="match status" value="1"/>
</dbReference>
<dbReference type="PROSITE" id="PS50893">
    <property type="entry name" value="ABC_TRANSPORTER_2"/>
    <property type="match status" value="1"/>
</dbReference>
<keyword evidence="3" id="KW-0547">Nucleotide-binding</keyword>
<keyword evidence="8" id="KW-1185">Reference proteome</keyword>